<evidence type="ECO:0000256" key="14">
    <source>
        <dbReference type="PIRNR" id="PIRNR000167"/>
    </source>
</evidence>
<dbReference type="SFLD" id="SFLDG01065">
    <property type="entry name" value="anaerobic_coproporphyrinogen-I"/>
    <property type="match status" value="1"/>
</dbReference>
<reference evidence="17" key="1">
    <citation type="journal article" date="2019" name="Int. J. Syst. Evol. Microbiol.">
        <title>The Global Catalogue of Microorganisms (GCM) 10K type strain sequencing project: providing services to taxonomists for standard genome sequencing and annotation.</title>
        <authorList>
            <consortium name="The Broad Institute Genomics Platform"/>
            <consortium name="The Broad Institute Genome Sequencing Center for Infectious Disease"/>
            <person name="Wu L."/>
            <person name="Ma J."/>
        </authorList>
    </citation>
    <scope>NUCLEOTIDE SEQUENCE [LARGE SCALE GENOMIC DNA]</scope>
    <source>
        <strain evidence="17">KCTC 23707</strain>
    </source>
</reference>
<dbReference type="PROSITE" id="PS51918">
    <property type="entry name" value="RADICAL_SAM"/>
    <property type="match status" value="1"/>
</dbReference>
<keyword evidence="12 14" id="KW-0627">Porphyrin biosynthesis</keyword>
<dbReference type="EC" id="1.3.98.3" evidence="14"/>
<keyword evidence="6 14" id="KW-0963">Cytoplasm</keyword>
<keyword evidence="9 14" id="KW-0560">Oxidoreductase</keyword>
<dbReference type="Gene3D" id="3.20.20.70">
    <property type="entry name" value="Aldolase class I"/>
    <property type="match status" value="1"/>
</dbReference>
<dbReference type="PANTHER" id="PTHR13932:SF6">
    <property type="entry name" value="OXYGEN-INDEPENDENT COPROPORPHYRINOGEN III OXIDASE"/>
    <property type="match status" value="1"/>
</dbReference>
<protein>
    <recommendedName>
        <fullName evidence="14">Coproporphyrinogen-III oxidase</fullName>
        <ecNumber evidence="14">1.3.98.3</ecNumber>
    </recommendedName>
</protein>
<dbReference type="SMART" id="SM00729">
    <property type="entry name" value="Elp3"/>
    <property type="match status" value="1"/>
</dbReference>
<comment type="similarity">
    <text evidence="3 14">Belongs to the anaerobic coproporphyrinogen-III oxidase family.</text>
</comment>
<sequence length="449" mass="48672">MISLRLSELVRRSAPRYTSYPTTPHFGAEVGPQDYDGWLRGLAGSNVSASLYLHVPFCRSICHYCACATKAARRDEPIVAFADRLRREIELVADRAGPLRVGQIHWGGGTPNLLPPDVFDSLVTELCDRFDVASEAEHAIELDPRWVTRDSARRLKASGVTRASLGVQDFDDDVQRAIGRAQPFAVVRSAVAALRAAGVSGLNLDLIYGLPRQTMRSIRDTARLAASLEADRISLFGYAHVPWFRANQRLIDEGELPDSPSRFDLAETARETLLAAGYGAVGIDHFAKPGDPLARAAQDGRLRRNFQGYVADRADVLIGLGPSAVGRLREGYAQNAADAAGWARAIDAGRFATAKGRALTAEDRLRSDVIEEVMCGFAVDLDAVCRRHSADPSIFAQDLAKLRSLAEQGFVRVDGSRVAILRDGPALARIVASAFDAYLGAGARHSLVV</sequence>
<dbReference type="SUPFAM" id="SSF102114">
    <property type="entry name" value="Radical SAM enzymes"/>
    <property type="match status" value="1"/>
</dbReference>
<evidence type="ECO:0000313" key="16">
    <source>
        <dbReference type="EMBL" id="MFD1702941.1"/>
    </source>
</evidence>
<dbReference type="InterPro" id="IPR006638">
    <property type="entry name" value="Elp3/MiaA/NifB-like_rSAM"/>
</dbReference>
<dbReference type="PANTHER" id="PTHR13932">
    <property type="entry name" value="COPROPORPHYRINIGEN III OXIDASE"/>
    <property type="match status" value="1"/>
</dbReference>
<keyword evidence="10 14" id="KW-0408">Iron</keyword>
<evidence type="ECO:0000256" key="1">
    <source>
        <dbReference type="ARBA" id="ARBA00004496"/>
    </source>
</evidence>
<dbReference type="SFLD" id="SFLDS00029">
    <property type="entry name" value="Radical_SAM"/>
    <property type="match status" value="1"/>
</dbReference>
<comment type="subunit">
    <text evidence="4">Monomer.</text>
</comment>
<dbReference type="InterPro" id="IPR013785">
    <property type="entry name" value="Aldolase_TIM"/>
</dbReference>
<evidence type="ECO:0000313" key="17">
    <source>
        <dbReference type="Proteomes" id="UP001597308"/>
    </source>
</evidence>
<proteinExistence type="inferred from homology"/>
<dbReference type="GO" id="GO:0051989">
    <property type="term" value="F:coproporphyrinogen dehydrogenase activity"/>
    <property type="evidence" value="ECO:0007669"/>
    <property type="project" value="UniProtKB-EC"/>
</dbReference>
<comment type="subcellular location">
    <subcellularLocation>
        <location evidence="1 14">Cytoplasm</location>
    </subcellularLocation>
</comment>
<comment type="pathway">
    <text evidence="2 14">Porphyrin-containing compound metabolism; protoporphyrin-IX biosynthesis; protoporphyrinogen-IX from coproporphyrinogen-III (AdoMet route): step 1/1.</text>
</comment>
<accession>A0ABW4K8E6</accession>
<evidence type="ECO:0000256" key="8">
    <source>
        <dbReference type="ARBA" id="ARBA00022723"/>
    </source>
</evidence>
<evidence type="ECO:0000256" key="11">
    <source>
        <dbReference type="ARBA" id="ARBA00023014"/>
    </source>
</evidence>
<evidence type="ECO:0000256" key="4">
    <source>
        <dbReference type="ARBA" id="ARBA00011245"/>
    </source>
</evidence>
<evidence type="ECO:0000256" key="12">
    <source>
        <dbReference type="ARBA" id="ARBA00023244"/>
    </source>
</evidence>
<dbReference type="InterPro" id="IPR058240">
    <property type="entry name" value="rSAM_sf"/>
</dbReference>
<dbReference type="CDD" id="cd01335">
    <property type="entry name" value="Radical_SAM"/>
    <property type="match status" value="1"/>
</dbReference>
<evidence type="ECO:0000256" key="3">
    <source>
        <dbReference type="ARBA" id="ARBA00005493"/>
    </source>
</evidence>
<feature type="domain" description="Radical SAM core" evidence="15">
    <location>
        <begin position="43"/>
        <end position="276"/>
    </location>
</feature>
<name>A0ABW4K8E6_9HYPH</name>
<keyword evidence="17" id="KW-1185">Reference proteome</keyword>
<dbReference type="InterPro" id="IPR007197">
    <property type="entry name" value="rSAM"/>
</dbReference>
<comment type="catalytic activity">
    <reaction evidence="13 14">
        <text>coproporphyrinogen III + 2 S-adenosyl-L-methionine = protoporphyrinogen IX + 2 5'-deoxyadenosine + 2 L-methionine + 2 CO2</text>
        <dbReference type="Rhea" id="RHEA:15425"/>
        <dbReference type="ChEBI" id="CHEBI:16526"/>
        <dbReference type="ChEBI" id="CHEBI:17319"/>
        <dbReference type="ChEBI" id="CHEBI:57307"/>
        <dbReference type="ChEBI" id="CHEBI:57309"/>
        <dbReference type="ChEBI" id="CHEBI:57844"/>
        <dbReference type="ChEBI" id="CHEBI:59789"/>
        <dbReference type="EC" id="1.3.98.3"/>
    </reaction>
</comment>
<dbReference type="InterPro" id="IPR034505">
    <property type="entry name" value="Coproporphyrinogen-III_oxidase"/>
</dbReference>
<gene>
    <name evidence="16" type="primary">hemN</name>
    <name evidence="16" type="ORF">ACFSCV_07975</name>
</gene>
<dbReference type="InterPro" id="IPR004558">
    <property type="entry name" value="Coprogen_oxidase_HemN"/>
</dbReference>
<dbReference type="RefSeq" id="WP_378798679.1">
    <property type="nucleotide sequence ID" value="NZ_JBHUER010000004.1"/>
</dbReference>
<evidence type="ECO:0000256" key="2">
    <source>
        <dbReference type="ARBA" id="ARBA00004785"/>
    </source>
</evidence>
<evidence type="ECO:0000256" key="13">
    <source>
        <dbReference type="ARBA" id="ARBA00048321"/>
    </source>
</evidence>
<evidence type="ECO:0000256" key="7">
    <source>
        <dbReference type="ARBA" id="ARBA00022691"/>
    </source>
</evidence>
<dbReference type="NCBIfam" id="TIGR00538">
    <property type="entry name" value="hemN"/>
    <property type="match status" value="1"/>
</dbReference>
<dbReference type="Gene3D" id="1.10.10.920">
    <property type="match status" value="1"/>
</dbReference>
<evidence type="ECO:0000256" key="5">
    <source>
        <dbReference type="ARBA" id="ARBA00022485"/>
    </source>
</evidence>
<keyword evidence="11 14" id="KW-0411">Iron-sulfur</keyword>
<evidence type="ECO:0000256" key="10">
    <source>
        <dbReference type="ARBA" id="ARBA00023004"/>
    </source>
</evidence>
<comment type="caution">
    <text evidence="16">The sequence shown here is derived from an EMBL/GenBank/DDBJ whole genome shotgun (WGS) entry which is preliminary data.</text>
</comment>
<organism evidence="16 17">
    <name type="scientific">Methylopila henanensis</name>
    <dbReference type="NCBI Taxonomy" id="873516"/>
    <lineage>
        <taxon>Bacteria</taxon>
        <taxon>Pseudomonadati</taxon>
        <taxon>Pseudomonadota</taxon>
        <taxon>Alphaproteobacteria</taxon>
        <taxon>Hyphomicrobiales</taxon>
        <taxon>Methylopilaceae</taxon>
        <taxon>Methylopila</taxon>
    </lineage>
</organism>
<dbReference type="PIRSF" id="PIRSF000167">
    <property type="entry name" value="HemN"/>
    <property type="match status" value="1"/>
</dbReference>
<dbReference type="Pfam" id="PF04055">
    <property type="entry name" value="Radical_SAM"/>
    <property type="match status" value="1"/>
</dbReference>
<evidence type="ECO:0000256" key="9">
    <source>
        <dbReference type="ARBA" id="ARBA00023002"/>
    </source>
</evidence>
<dbReference type="Proteomes" id="UP001597308">
    <property type="component" value="Unassembled WGS sequence"/>
</dbReference>
<keyword evidence="7 14" id="KW-0949">S-adenosyl-L-methionine</keyword>
<keyword evidence="5 14" id="KW-0004">4Fe-4S</keyword>
<dbReference type="EMBL" id="JBHUER010000004">
    <property type="protein sequence ID" value="MFD1702941.1"/>
    <property type="molecule type" value="Genomic_DNA"/>
</dbReference>
<keyword evidence="8 14" id="KW-0479">Metal-binding</keyword>
<evidence type="ECO:0000256" key="6">
    <source>
        <dbReference type="ARBA" id="ARBA00022490"/>
    </source>
</evidence>
<evidence type="ECO:0000259" key="15">
    <source>
        <dbReference type="PROSITE" id="PS51918"/>
    </source>
</evidence>
<comment type="cofactor">
    <cofactor evidence="14">
        <name>[4Fe-4S] cluster</name>
        <dbReference type="ChEBI" id="CHEBI:49883"/>
    </cofactor>
    <text evidence="14">Binds 1 [4Fe-4S] cluster. The cluster is coordinated with 3 cysteines and an exchangeable S-adenosyl-L-methionine.</text>
</comment>